<dbReference type="SUPFAM" id="SSF82919">
    <property type="entry name" value="Zn-finger domain of Sec23/24"/>
    <property type="match status" value="1"/>
</dbReference>
<dbReference type="GO" id="GO:0008270">
    <property type="term" value="F:zinc ion binding"/>
    <property type="evidence" value="ECO:0007669"/>
    <property type="project" value="InterPro"/>
</dbReference>
<evidence type="ECO:0000259" key="12">
    <source>
        <dbReference type="Pfam" id="PF04815"/>
    </source>
</evidence>
<evidence type="ECO:0000256" key="7">
    <source>
        <dbReference type="ARBA" id="ARBA00023329"/>
    </source>
</evidence>
<keyword evidence="6" id="KW-0653">Protein transport</keyword>
<evidence type="ECO:0000256" key="6">
    <source>
        <dbReference type="ARBA" id="ARBA00022927"/>
    </source>
</evidence>
<proteinExistence type="inferred from homology"/>
<dbReference type="Gene3D" id="2.60.40.1670">
    <property type="entry name" value="beta-sandwich domain of Sec23/24"/>
    <property type="match status" value="1"/>
</dbReference>
<dbReference type="InterPro" id="IPR036175">
    <property type="entry name" value="Sec23/24_helical_dom_sf"/>
</dbReference>
<comment type="subcellular location">
    <subcellularLocation>
        <location evidence="3">Cytoplasm</location>
        <location evidence="3">Cytosol</location>
    </subcellularLocation>
    <subcellularLocation>
        <location evidence="1">Cytoplasmic vesicle</location>
        <location evidence="1">COPII-coated vesicle membrane</location>
        <topology evidence="1">Peripheral membrane protein</topology>
        <orientation evidence="1">Cytoplasmic side</orientation>
    </subcellularLocation>
    <subcellularLocation>
        <location evidence="2">Endoplasmic reticulum membrane</location>
        <topology evidence="2">Peripheral membrane protein</topology>
        <orientation evidence="2">Cytoplasmic side</orientation>
    </subcellularLocation>
</comment>
<evidence type="ECO:0000313" key="15">
    <source>
        <dbReference type="Proteomes" id="UP000752171"/>
    </source>
</evidence>
<feature type="compositionally biased region" description="Low complexity" evidence="8">
    <location>
        <begin position="42"/>
        <end position="59"/>
    </location>
</feature>
<dbReference type="Pfam" id="PF08033">
    <property type="entry name" value="Sec23_BS"/>
    <property type="match status" value="1"/>
</dbReference>
<dbReference type="InterPro" id="IPR006895">
    <property type="entry name" value="Znf_Sec23_Sec24"/>
</dbReference>
<dbReference type="GO" id="GO:0000149">
    <property type="term" value="F:SNARE binding"/>
    <property type="evidence" value="ECO:0007669"/>
    <property type="project" value="TreeGrafter"/>
</dbReference>
<evidence type="ECO:0000256" key="4">
    <source>
        <dbReference type="ARBA" id="ARBA00008334"/>
    </source>
</evidence>
<dbReference type="InterPro" id="IPR036180">
    <property type="entry name" value="Gelsolin-like_dom_sf"/>
</dbReference>
<keyword evidence="7" id="KW-0968">Cytoplasmic vesicle</keyword>
<feature type="compositionally biased region" description="Low complexity" evidence="8">
    <location>
        <begin position="15"/>
        <end position="33"/>
    </location>
</feature>
<evidence type="ECO:0000256" key="1">
    <source>
        <dbReference type="ARBA" id="ARBA00004299"/>
    </source>
</evidence>
<dbReference type="PANTHER" id="PTHR13803:SF29">
    <property type="entry name" value="PROTEIN TRANSPORT PROTEIN SEC24C"/>
    <property type="match status" value="1"/>
</dbReference>
<dbReference type="InterPro" id="IPR012990">
    <property type="entry name" value="Beta-sandwich_Sec23_24"/>
</dbReference>
<organism evidence="14 15">
    <name type="scientific">Astyanax mexicanus</name>
    <name type="common">Blind cave fish</name>
    <name type="synonym">Astyanax fasciatus mexicanus</name>
    <dbReference type="NCBI Taxonomy" id="7994"/>
    <lineage>
        <taxon>Eukaryota</taxon>
        <taxon>Metazoa</taxon>
        <taxon>Chordata</taxon>
        <taxon>Craniata</taxon>
        <taxon>Vertebrata</taxon>
        <taxon>Euteleostomi</taxon>
        <taxon>Actinopterygii</taxon>
        <taxon>Neopterygii</taxon>
        <taxon>Teleostei</taxon>
        <taxon>Ostariophysi</taxon>
        <taxon>Characiformes</taxon>
        <taxon>Characoidei</taxon>
        <taxon>Acestrorhamphidae</taxon>
        <taxon>Acestrorhamphinae</taxon>
        <taxon>Astyanax</taxon>
    </lineage>
</organism>
<dbReference type="Pfam" id="PF04810">
    <property type="entry name" value="zf-Sec23_Sec24"/>
    <property type="match status" value="1"/>
</dbReference>
<dbReference type="Pfam" id="PF04811">
    <property type="entry name" value="Sec23_trunk"/>
    <property type="match status" value="1"/>
</dbReference>
<dbReference type="InterPro" id="IPR036465">
    <property type="entry name" value="vWFA_dom_sf"/>
</dbReference>
<evidence type="ECO:0000259" key="9">
    <source>
        <dbReference type="Pfam" id="PF00626"/>
    </source>
</evidence>
<comment type="caution">
    <text evidence="14">The sequence shown here is derived from an EMBL/GenBank/DDBJ whole genome shotgun (WGS) entry which is preliminary data.</text>
</comment>
<evidence type="ECO:0000313" key="14">
    <source>
        <dbReference type="EMBL" id="KAG9261968.1"/>
    </source>
</evidence>
<feature type="compositionally biased region" description="Polar residues" evidence="8">
    <location>
        <begin position="116"/>
        <end position="137"/>
    </location>
</feature>
<dbReference type="EMBL" id="JAICCE010000022">
    <property type="protein sequence ID" value="KAG9261968.1"/>
    <property type="molecule type" value="Genomic_DNA"/>
</dbReference>
<dbReference type="InterPro" id="IPR007123">
    <property type="entry name" value="Gelsolin-like_dom"/>
</dbReference>
<dbReference type="InterPro" id="IPR050550">
    <property type="entry name" value="SEC23_SEC24_subfamily"/>
</dbReference>
<dbReference type="GO" id="GO:0005829">
    <property type="term" value="C:cytosol"/>
    <property type="evidence" value="ECO:0007669"/>
    <property type="project" value="UniProtKB-SubCell"/>
</dbReference>
<evidence type="ECO:0000256" key="5">
    <source>
        <dbReference type="ARBA" id="ARBA00022448"/>
    </source>
</evidence>
<dbReference type="InterPro" id="IPR029006">
    <property type="entry name" value="ADF-H/Gelsolin-like_dom_sf"/>
</dbReference>
<evidence type="ECO:0000256" key="2">
    <source>
        <dbReference type="ARBA" id="ARBA00004397"/>
    </source>
</evidence>
<dbReference type="GO" id="GO:0090110">
    <property type="term" value="P:COPII-coated vesicle cargo loading"/>
    <property type="evidence" value="ECO:0007669"/>
    <property type="project" value="TreeGrafter"/>
</dbReference>
<dbReference type="SUPFAM" id="SSF53300">
    <property type="entry name" value="vWA-like"/>
    <property type="match status" value="1"/>
</dbReference>
<keyword evidence="5" id="KW-0813">Transport</keyword>
<protein>
    <submittedName>
        <fullName evidence="14">Protein transport protein Sec24C-like isoform X1</fullName>
    </submittedName>
</protein>
<gene>
    <name evidence="14" type="primary">SEC24C</name>
    <name evidence="14" type="ORF">AMEX_G25586</name>
</gene>
<dbReference type="Pfam" id="PF04815">
    <property type="entry name" value="Sec23_helical"/>
    <property type="match status" value="1"/>
</dbReference>
<dbReference type="Gene3D" id="3.40.20.10">
    <property type="entry name" value="Severin"/>
    <property type="match status" value="1"/>
</dbReference>
<feature type="region of interest" description="Disordered" evidence="8">
    <location>
        <begin position="1"/>
        <end position="144"/>
    </location>
</feature>
<dbReference type="SUPFAM" id="SSF81811">
    <property type="entry name" value="Helical domain of Sec23/24"/>
    <property type="match status" value="1"/>
</dbReference>
<evidence type="ECO:0000259" key="11">
    <source>
        <dbReference type="Pfam" id="PF04811"/>
    </source>
</evidence>
<dbReference type="InterPro" id="IPR036174">
    <property type="entry name" value="Znf_Sec23_Sec24_sf"/>
</dbReference>
<dbReference type="AlphaFoldDB" id="A0A8T2KRH0"/>
<dbReference type="SUPFAM" id="SSF81995">
    <property type="entry name" value="beta-sandwich domain of Sec23/24"/>
    <property type="match status" value="1"/>
</dbReference>
<feature type="domain" description="Sec23/Sec24 helical" evidence="12">
    <location>
        <begin position="654"/>
        <end position="754"/>
    </location>
</feature>
<evidence type="ECO:0000256" key="8">
    <source>
        <dbReference type="SAM" id="MobiDB-lite"/>
    </source>
</evidence>
<feature type="domain" description="Zinc finger Sec23/Sec24-type" evidence="10">
    <location>
        <begin position="247"/>
        <end position="279"/>
    </location>
</feature>
<comment type="similarity">
    <text evidence="4">Belongs to the SEC23/SEC24 family. SEC24 subfamily.</text>
</comment>
<dbReference type="GO" id="GO:0030127">
    <property type="term" value="C:COPII vesicle coat"/>
    <property type="evidence" value="ECO:0007669"/>
    <property type="project" value="InterPro"/>
</dbReference>
<dbReference type="InterPro" id="IPR006900">
    <property type="entry name" value="Sec23/24_helical_dom"/>
</dbReference>
<sequence>MEFTVTNPAEPCSVQQQHHQQQQFPQYQQYQQPWPDCRSWAPVSSPAGSPPGMSGSFPPSCHPHHLSSAPQSRPDNMGPVWPQPSVGSGYPQQAACWSPSQPQCNGVFKPVPDFSGPTQMAPQGISSQPTSPLSSPKSESRYGLDPQILPSVVQVVSEDRVQWEGKVFLSESQSSVPPLSTTACTLEDRGNATARFVRCTTYSFPDEAQSAQQCHLPLAAIFCPLARLENEEQTVPVCEAGECVKGCRDCGAFMSPAMSWQDCGQRFYCPFCGKLTEVPWQSYQPTNKGQRIDREKKPELSLGSYEILETQKGEAAVLLLAIDVTAVAIQSGQLDFICQQLCSLLQSLDGGEDAEQSSLRVGLMTYDSRIHLYDLSPTLSRPHMMVITDTEQLELPVREGLLVPLKECRHIVESVLQQLPLFDAETQESSGCQDLPVSAALKILQATDCPGKLLIFHSSPLTEPPDKQSSTGFFTSSKPKSIFQVPDSSASLAKACVSQGCSVEVFVFSQQDVGGAWPGHVPFLTGGKLLCYNSLQSEVERARFCGDLLRTVNTDTAYKAQLRVFISKELSVSGCYGSFLADPNSRCVAMAALDWRTALAFEFTHSKSLDEMRGVAIQAVLSYSSSTGERKTRVHTVTLASSQNLLDTFRTSQAETLLTFYCKKMYCSALETPLQCLREELQMEITEALACYRKHCCATSVSPGQLVLPQFLKVLPVYINSLRKSEVLLPGLRSTVHQRLQLRSLTVSMDTRSTAAQLYPLILPLSVNAEKFSMSSMDPAVRCSASSLQPDSLYLLFSPLTLLLWVGSTVSPQALTQLFNTTSFSSLVSGEINPPVLDNPLSAGLRNLISTLQSYAAVTLKLKVVKEGDSCEECLQRLLVEDKSPNGGASYADFMFHLHVNSLRRVVG</sequence>
<feature type="domain" description="Sec23/Sec24 trunk" evidence="11">
    <location>
        <begin position="317"/>
        <end position="551"/>
    </location>
</feature>
<name>A0A8T2KRH0_ASTMX</name>
<reference evidence="14 15" key="1">
    <citation type="submission" date="2021-07" db="EMBL/GenBank/DDBJ databases">
        <authorList>
            <person name="Imarazene B."/>
            <person name="Zahm M."/>
            <person name="Klopp C."/>
            <person name="Cabau C."/>
            <person name="Beille S."/>
            <person name="Jouanno E."/>
            <person name="Castinel A."/>
            <person name="Lluch J."/>
            <person name="Gil L."/>
            <person name="Kuchtly C."/>
            <person name="Lopez Roques C."/>
            <person name="Donnadieu C."/>
            <person name="Parrinello H."/>
            <person name="Journot L."/>
            <person name="Du K."/>
            <person name="Schartl M."/>
            <person name="Retaux S."/>
            <person name="Guiguen Y."/>
        </authorList>
    </citation>
    <scope>NUCLEOTIDE SEQUENCE [LARGE SCALE GENOMIC DNA]</scope>
    <source>
        <strain evidence="14">Pach_M1</strain>
        <tissue evidence="14">Testis</tissue>
    </source>
</reference>
<dbReference type="Gene3D" id="3.40.50.410">
    <property type="entry name" value="von Willebrand factor, type A domain"/>
    <property type="match status" value="1"/>
</dbReference>
<dbReference type="Pfam" id="PF00626">
    <property type="entry name" value="Gelsolin"/>
    <property type="match status" value="1"/>
</dbReference>
<dbReference type="InterPro" id="IPR006896">
    <property type="entry name" value="Sec23/24_trunk_dom"/>
</dbReference>
<dbReference type="Gene3D" id="2.30.30.380">
    <property type="entry name" value="Zn-finger domain of Sec23/24"/>
    <property type="match status" value="1"/>
</dbReference>
<dbReference type="PANTHER" id="PTHR13803">
    <property type="entry name" value="SEC24-RELATED PROTEIN"/>
    <property type="match status" value="1"/>
</dbReference>
<dbReference type="SUPFAM" id="SSF82754">
    <property type="entry name" value="C-terminal, gelsolin-like domain of Sec23/24"/>
    <property type="match status" value="1"/>
</dbReference>
<dbReference type="Gene3D" id="1.20.120.730">
    <property type="entry name" value="Sec23/Sec24 helical domain"/>
    <property type="match status" value="1"/>
</dbReference>
<evidence type="ECO:0000256" key="3">
    <source>
        <dbReference type="ARBA" id="ARBA00004514"/>
    </source>
</evidence>
<dbReference type="GO" id="GO:0006886">
    <property type="term" value="P:intracellular protein transport"/>
    <property type="evidence" value="ECO:0007669"/>
    <property type="project" value="InterPro"/>
</dbReference>
<evidence type="ECO:0000259" key="10">
    <source>
        <dbReference type="Pfam" id="PF04810"/>
    </source>
</evidence>
<feature type="domain" description="Sec23/Sec24 beta-sandwich" evidence="13">
    <location>
        <begin position="557"/>
        <end position="640"/>
    </location>
</feature>
<feature type="domain" description="Gelsolin-like" evidence="9">
    <location>
        <begin position="778"/>
        <end position="840"/>
    </location>
</feature>
<dbReference type="GO" id="GO:0005789">
    <property type="term" value="C:endoplasmic reticulum membrane"/>
    <property type="evidence" value="ECO:0007669"/>
    <property type="project" value="UniProtKB-SubCell"/>
</dbReference>
<accession>A0A8T2KRH0</accession>
<dbReference type="Proteomes" id="UP000752171">
    <property type="component" value="Unassembled WGS sequence"/>
</dbReference>
<evidence type="ECO:0000259" key="13">
    <source>
        <dbReference type="Pfam" id="PF08033"/>
    </source>
</evidence>
<dbReference type="GO" id="GO:0070971">
    <property type="term" value="C:endoplasmic reticulum exit site"/>
    <property type="evidence" value="ECO:0007669"/>
    <property type="project" value="TreeGrafter"/>
</dbReference>